<dbReference type="InterPro" id="IPR051217">
    <property type="entry name" value="Insect_Cuticle_Struc_Prot"/>
</dbReference>
<dbReference type="PANTHER" id="PTHR12236">
    <property type="entry name" value="STRUCTURAL CONTITUENT OF CUTICLE"/>
    <property type="match status" value="1"/>
</dbReference>
<accession>A0ABR1AZN4</accession>
<dbReference type="PANTHER" id="PTHR12236:SF98">
    <property type="entry name" value="CUTICULAR PROTEIN 56F"/>
    <property type="match status" value="1"/>
</dbReference>
<reference evidence="5 6" key="1">
    <citation type="submission" date="2023-09" db="EMBL/GenBank/DDBJ databases">
        <title>Genomes of two closely related lineages of the louse Polyplax serrata with different host specificities.</title>
        <authorList>
            <person name="Martinu J."/>
            <person name="Tarabai H."/>
            <person name="Stefka J."/>
            <person name="Hypsa V."/>
        </authorList>
    </citation>
    <scope>NUCLEOTIDE SEQUENCE [LARGE SCALE GENOMIC DNA]</scope>
    <source>
        <strain evidence="5">98ZLc_SE</strain>
    </source>
</reference>
<evidence type="ECO:0000313" key="5">
    <source>
        <dbReference type="EMBL" id="KAK6631981.1"/>
    </source>
</evidence>
<feature type="region of interest" description="Disordered" evidence="3">
    <location>
        <begin position="192"/>
        <end position="214"/>
    </location>
</feature>
<feature type="compositionally biased region" description="Low complexity" evidence="3">
    <location>
        <begin position="205"/>
        <end position="214"/>
    </location>
</feature>
<proteinExistence type="predicted"/>
<dbReference type="EMBL" id="JAWJWF010000005">
    <property type="protein sequence ID" value="KAK6631981.1"/>
    <property type="molecule type" value="Genomic_DNA"/>
</dbReference>
<evidence type="ECO:0000256" key="1">
    <source>
        <dbReference type="ARBA" id="ARBA00022460"/>
    </source>
</evidence>
<dbReference type="InterPro" id="IPR000618">
    <property type="entry name" value="Insect_cuticle"/>
</dbReference>
<feature type="chain" id="PRO_5046931592" evidence="4">
    <location>
        <begin position="20"/>
        <end position="214"/>
    </location>
</feature>
<sequence length="214" mass="21629">MAKTYVCCIVLAVLGAALAEPPTNGYLPPQAGNRNFGSGGSGYPGSGSGSGFGGGYSSGGSGFGRGGDDGPSVSTSPPDLPRNFYLDAGTIVFSVIQEPANYEFRYDVKDAESGNDFGHMESRKGDFAQGRYYVLLPDGRTLIVSYTADENGYQPEIKYEGEARQGGAGGYGGSGAGGYSNGGYSNGGGAGGFGGNGGHHGGSGSYDSSSGYRY</sequence>
<evidence type="ECO:0000256" key="4">
    <source>
        <dbReference type="SAM" id="SignalP"/>
    </source>
</evidence>
<evidence type="ECO:0000313" key="6">
    <source>
        <dbReference type="Proteomes" id="UP001359485"/>
    </source>
</evidence>
<keyword evidence="6" id="KW-1185">Reference proteome</keyword>
<protein>
    <submittedName>
        <fullName evidence="5">Uncharacterized protein</fullName>
    </submittedName>
</protein>
<dbReference type="Proteomes" id="UP001359485">
    <property type="component" value="Unassembled WGS sequence"/>
</dbReference>
<evidence type="ECO:0000256" key="3">
    <source>
        <dbReference type="SAM" id="MobiDB-lite"/>
    </source>
</evidence>
<comment type="caution">
    <text evidence="5">The sequence shown here is derived from an EMBL/GenBank/DDBJ whole genome shotgun (WGS) entry which is preliminary data.</text>
</comment>
<feature type="signal peptide" evidence="4">
    <location>
        <begin position="1"/>
        <end position="19"/>
    </location>
</feature>
<feature type="region of interest" description="Disordered" evidence="3">
    <location>
        <begin position="58"/>
        <end position="80"/>
    </location>
</feature>
<organism evidence="5 6">
    <name type="scientific">Polyplax serrata</name>
    <name type="common">Common mouse louse</name>
    <dbReference type="NCBI Taxonomy" id="468196"/>
    <lineage>
        <taxon>Eukaryota</taxon>
        <taxon>Metazoa</taxon>
        <taxon>Ecdysozoa</taxon>
        <taxon>Arthropoda</taxon>
        <taxon>Hexapoda</taxon>
        <taxon>Insecta</taxon>
        <taxon>Pterygota</taxon>
        <taxon>Neoptera</taxon>
        <taxon>Paraneoptera</taxon>
        <taxon>Psocodea</taxon>
        <taxon>Troctomorpha</taxon>
        <taxon>Phthiraptera</taxon>
        <taxon>Anoplura</taxon>
        <taxon>Polyplacidae</taxon>
        <taxon>Polyplax</taxon>
    </lineage>
</organism>
<dbReference type="PROSITE" id="PS00233">
    <property type="entry name" value="CHIT_BIND_RR_1"/>
    <property type="match status" value="1"/>
</dbReference>
<keyword evidence="1 2" id="KW-0193">Cuticle</keyword>
<dbReference type="InterPro" id="IPR031311">
    <property type="entry name" value="CHIT_BIND_RR_consensus"/>
</dbReference>
<evidence type="ECO:0000256" key="2">
    <source>
        <dbReference type="PROSITE-ProRule" id="PRU00497"/>
    </source>
</evidence>
<keyword evidence="4" id="KW-0732">Signal</keyword>
<dbReference type="PRINTS" id="PR00947">
    <property type="entry name" value="CUTICLE"/>
</dbReference>
<gene>
    <name evidence="5" type="ORF">RUM44_007011</name>
</gene>
<name>A0ABR1AZN4_POLSC</name>
<dbReference type="PROSITE" id="PS51155">
    <property type="entry name" value="CHIT_BIND_RR_2"/>
    <property type="match status" value="1"/>
</dbReference>
<feature type="compositionally biased region" description="Gly residues" evidence="3">
    <location>
        <begin position="192"/>
        <end position="204"/>
    </location>
</feature>
<dbReference type="Pfam" id="PF00379">
    <property type="entry name" value="Chitin_bind_4"/>
    <property type="match status" value="1"/>
</dbReference>